<keyword evidence="8" id="KW-0902">Two-component regulatory system</keyword>
<dbReference type="PANTHER" id="PTHR24421">
    <property type="entry name" value="NITRATE/NITRITE SENSOR PROTEIN NARX-RELATED"/>
    <property type="match status" value="1"/>
</dbReference>
<dbReference type="Proteomes" id="UP000235464">
    <property type="component" value="Chromosome I"/>
</dbReference>
<keyword evidence="4 12" id="KW-0808">Transferase</keyword>
<evidence type="ECO:0000259" key="10">
    <source>
        <dbReference type="Pfam" id="PF02518"/>
    </source>
</evidence>
<evidence type="ECO:0000256" key="4">
    <source>
        <dbReference type="ARBA" id="ARBA00022679"/>
    </source>
</evidence>
<feature type="domain" description="Histidine kinase/HSP90-like ATPase" evidence="10">
    <location>
        <begin position="340"/>
        <end position="433"/>
    </location>
</feature>
<name>A0A2N9BA55_STRCX</name>
<feature type="transmembrane region" description="Helical" evidence="9">
    <location>
        <begin position="64"/>
        <end position="83"/>
    </location>
</feature>
<evidence type="ECO:0000256" key="9">
    <source>
        <dbReference type="SAM" id="Phobius"/>
    </source>
</evidence>
<gene>
    <name evidence="12" type="primary">liaS_4</name>
    <name evidence="12" type="ORF">SCNRRL3882_3681</name>
</gene>
<feature type="transmembrane region" description="Helical" evidence="9">
    <location>
        <begin position="186"/>
        <end position="204"/>
    </location>
</feature>
<dbReference type="GO" id="GO:0005524">
    <property type="term" value="F:ATP binding"/>
    <property type="evidence" value="ECO:0007669"/>
    <property type="project" value="UniProtKB-KW"/>
</dbReference>
<evidence type="ECO:0000256" key="7">
    <source>
        <dbReference type="ARBA" id="ARBA00022840"/>
    </source>
</evidence>
<comment type="catalytic activity">
    <reaction evidence="1">
        <text>ATP + protein L-histidine = ADP + protein N-phospho-L-histidine.</text>
        <dbReference type="EC" id="2.7.13.3"/>
    </reaction>
</comment>
<dbReference type="GO" id="GO:0000155">
    <property type="term" value="F:phosphorelay sensor kinase activity"/>
    <property type="evidence" value="ECO:0007669"/>
    <property type="project" value="InterPro"/>
</dbReference>
<feature type="transmembrane region" description="Helical" evidence="9">
    <location>
        <begin position="90"/>
        <end position="113"/>
    </location>
</feature>
<dbReference type="InterPro" id="IPR003594">
    <property type="entry name" value="HATPase_dom"/>
</dbReference>
<feature type="transmembrane region" description="Helical" evidence="9">
    <location>
        <begin position="133"/>
        <end position="152"/>
    </location>
</feature>
<evidence type="ECO:0000313" key="12">
    <source>
        <dbReference type="EMBL" id="SOR80226.1"/>
    </source>
</evidence>
<keyword evidence="9" id="KW-0472">Membrane</keyword>
<dbReference type="Gene3D" id="3.30.565.10">
    <property type="entry name" value="Histidine kinase-like ATPase, C-terminal domain"/>
    <property type="match status" value="1"/>
</dbReference>
<dbReference type="GO" id="GO:0016020">
    <property type="term" value="C:membrane"/>
    <property type="evidence" value="ECO:0007669"/>
    <property type="project" value="InterPro"/>
</dbReference>
<evidence type="ECO:0000256" key="5">
    <source>
        <dbReference type="ARBA" id="ARBA00022741"/>
    </source>
</evidence>
<dbReference type="InterPro" id="IPR036890">
    <property type="entry name" value="HATPase_C_sf"/>
</dbReference>
<dbReference type="SUPFAM" id="SSF55874">
    <property type="entry name" value="ATPase domain of HSP90 chaperone/DNA topoisomerase II/histidine kinase"/>
    <property type="match status" value="1"/>
</dbReference>
<feature type="domain" description="Signal transduction histidine kinase subgroup 3 dimerisation and phosphoacceptor" evidence="11">
    <location>
        <begin position="231"/>
        <end position="296"/>
    </location>
</feature>
<evidence type="ECO:0000256" key="1">
    <source>
        <dbReference type="ARBA" id="ARBA00000085"/>
    </source>
</evidence>
<evidence type="ECO:0000313" key="13">
    <source>
        <dbReference type="Proteomes" id="UP000235464"/>
    </source>
</evidence>
<proteinExistence type="predicted"/>
<dbReference type="Gene3D" id="1.20.5.1930">
    <property type="match status" value="1"/>
</dbReference>
<evidence type="ECO:0000256" key="2">
    <source>
        <dbReference type="ARBA" id="ARBA00012438"/>
    </source>
</evidence>
<dbReference type="PANTHER" id="PTHR24421:SF10">
    <property type="entry name" value="NITRATE_NITRITE SENSOR PROTEIN NARQ"/>
    <property type="match status" value="1"/>
</dbReference>
<keyword evidence="6 12" id="KW-0418">Kinase</keyword>
<keyword evidence="5" id="KW-0547">Nucleotide-binding</keyword>
<keyword evidence="13" id="KW-1185">Reference proteome</keyword>
<sequence>MQTTPPGDRAKARSPEYRVAVDSLRGLRQDLFHNAFAYRPLPRRRTDGRIIRRLPARLREYATWTPHALIAMAALITLLLSSVDTDGEVLLIAPLTVLPVLLTMIRPVGAFWASMASTPLAAVLGSNWGEWPWAAGSFACHLTVLTVVAMRTRPRTAGWMWALTALYALIADTGIGPTYVYGTNSGPMLVFSAMILLCVTVWHIRRHAEQEVTAQQTVTAHERSRRTLLEERTTIARELHDVVAHHMSVVAIQAEAAPYRVENPPPELEKAFATIRENAVAALTELRRVLGVVRAEDYEAPDAPQPTLADLEGLLANVREAGSGVEKVVTGAVRELPQGVELSAYRIVQEALSNTLRHAPGASARVEIGYVLGGLGLRIVNGPPPNPSLIKPSPGAGHGITGMRERVTMLSGEMTAGPTDDGGYEVTVFLPVALPDEDDA</sequence>
<protein>
    <recommendedName>
        <fullName evidence="2">histidine kinase</fullName>
        <ecNumber evidence="2">2.7.13.3</ecNumber>
    </recommendedName>
</protein>
<dbReference type="EMBL" id="LT963352">
    <property type="protein sequence ID" value="SOR80226.1"/>
    <property type="molecule type" value="Genomic_DNA"/>
</dbReference>
<organism evidence="12 13">
    <name type="scientific">Streptomyces chartreusis NRRL 3882</name>
    <dbReference type="NCBI Taxonomy" id="1079985"/>
    <lineage>
        <taxon>Bacteria</taxon>
        <taxon>Bacillati</taxon>
        <taxon>Actinomycetota</taxon>
        <taxon>Actinomycetes</taxon>
        <taxon>Kitasatosporales</taxon>
        <taxon>Streptomycetaceae</taxon>
        <taxon>Streptomyces</taxon>
    </lineage>
</organism>
<evidence type="ECO:0000256" key="6">
    <source>
        <dbReference type="ARBA" id="ARBA00022777"/>
    </source>
</evidence>
<feature type="transmembrane region" description="Helical" evidence="9">
    <location>
        <begin position="159"/>
        <end position="180"/>
    </location>
</feature>
<evidence type="ECO:0000256" key="8">
    <source>
        <dbReference type="ARBA" id="ARBA00023012"/>
    </source>
</evidence>
<keyword evidence="7" id="KW-0067">ATP-binding</keyword>
<evidence type="ECO:0000259" key="11">
    <source>
        <dbReference type="Pfam" id="PF07730"/>
    </source>
</evidence>
<dbReference type="AlphaFoldDB" id="A0A2N9BA55"/>
<evidence type="ECO:0000256" key="3">
    <source>
        <dbReference type="ARBA" id="ARBA00022553"/>
    </source>
</evidence>
<dbReference type="EC" id="2.7.13.3" evidence="2"/>
<dbReference type="Pfam" id="PF07730">
    <property type="entry name" value="HisKA_3"/>
    <property type="match status" value="1"/>
</dbReference>
<dbReference type="InterPro" id="IPR050482">
    <property type="entry name" value="Sensor_HK_TwoCompSys"/>
</dbReference>
<reference evidence="13" key="1">
    <citation type="submission" date="2017-11" db="EMBL/GenBank/DDBJ databases">
        <authorList>
            <person name="Wibberg D."/>
        </authorList>
    </citation>
    <scope>NUCLEOTIDE SEQUENCE [LARGE SCALE GENOMIC DNA]</scope>
</reference>
<dbReference type="InterPro" id="IPR011712">
    <property type="entry name" value="Sig_transdc_His_kin_sub3_dim/P"/>
</dbReference>
<dbReference type="CDD" id="cd16917">
    <property type="entry name" value="HATPase_UhpB-NarQ-NarX-like"/>
    <property type="match status" value="1"/>
</dbReference>
<keyword evidence="9" id="KW-0812">Transmembrane</keyword>
<keyword evidence="3" id="KW-0597">Phosphoprotein</keyword>
<keyword evidence="9" id="KW-1133">Transmembrane helix</keyword>
<dbReference type="Pfam" id="PF02518">
    <property type="entry name" value="HATPase_c"/>
    <property type="match status" value="1"/>
</dbReference>
<accession>A0A2N9BA55</accession>
<dbReference type="GO" id="GO:0046983">
    <property type="term" value="F:protein dimerization activity"/>
    <property type="evidence" value="ECO:0007669"/>
    <property type="project" value="InterPro"/>
</dbReference>